<sequence length="92" mass="10101">MKTRLRKLCAPILNIFESGEGEYSYKASHRKILMYMGLLFFVLSTFSGIAAIASEQLGGLIPILVFFLIGVVCVIVGFLGSDRAVAKIWGSR</sequence>
<gene>
    <name evidence="2" type="ORF">WNY58_07995</name>
</gene>
<keyword evidence="1" id="KW-0812">Transmembrane</keyword>
<accession>A0ABU9TRH6</accession>
<proteinExistence type="predicted"/>
<keyword evidence="3" id="KW-1185">Reference proteome</keyword>
<dbReference type="RefSeq" id="WP_067986017.1">
    <property type="nucleotide sequence ID" value="NZ_CAXBCE010000003.1"/>
</dbReference>
<protein>
    <submittedName>
        <fullName evidence="2">Uncharacterized protein</fullName>
    </submittedName>
</protein>
<comment type="caution">
    <text evidence="2">The sequence shown here is derived from an EMBL/GenBank/DDBJ whole genome shotgun (WGS) entry which is preliminary data.</text>
</comment>
<dbReference type="EMBL" id="JBBMRA010000005">
    <property type="protein sequence ID" value="MEM5536333.1"/>
    <property type="molecule type" value="Genomic_DNA"/>
</dbReference>
<keyword evidence="1" id="KW-0472">Membrane</keyword>
<reference evidence="2 3" key="1">
    <citation type="submission" date="2024-03" db="EMBL/GenBank/DDBJ databases">
        <title>Community enrichment and isolation of bacterial strains for fucoidan degradation.</title>
        <authorList>
            <person name="Sichert A."/>
        </authorList>
    </citation>
    <scope>NUCLEOTIDE SEQUENCE [LARGE SCALE GENOMIC DNA]</scope>
    <source>
        <strain evidence="2 3">AS76</strain>
    </source>
</reference>
<evidence type="ECO:0000256" key="1">
    <source>
        <dbReference type="SAM" id="Phobius"/>
    </source>
</evidence>
<evidence type="ECO:0000313" key="2">
    <source>
        <dbReference type="EMBL" id="MEM5536333.1"/>
    </source>
</evidence>
<feature type="transmembrane region" description="Helical" evidence="1">
    <location>
        <begin position="59"/>
        <end position="79"/>
    </location>
</feature>
<feature type="transmembrane region" description="Helical" evidence="1">
    <location>
        <begin position="32"/>
        <end position="53"/>
    </location>
</feature>
<organism evidence="2 3">
    <name type="scientific">Neptuniibacter pectenicola</name>
    <dbReference type="NCBI Taxonomy" id="1806669"/>
    <lineage>
        <taxon>Bacteria</taxon>
        <taxon>Pseudomonadati</taxon>
        <taxon>Pseudomonadota</taxon>
        <taxon>Gammaproteobacteria</taxon>
        <taxon>Oceanospirillales</taxon>
        <taxon>Oceanospirillaceae</taxon>
        <taxon>Neptuniibacter</taxon>
    </lineage>
</organism>
<keyword evidence="1" id="KW-1133">Transmembrane helix</keyword>
<name>A0ABU9TRH6_9GAMM</name>
<dbReference type="Proteomes" id="UP001449225">
    <property type="component" value="Unassembled WGS sequence"/>
</dbReference>
<evidence type="ECO:0000313" key="3">
    <source>
        <dbReference type="Proteomes" id="UP001449225"/>
    </source>
</evidence>